<proteinExistence type="predicted"/>
<protein>
    <submittedName>
        <fullName evidence="1">Uncharacterized protein</fullName>
    </submittedName>
</protein>
<evidence type="ECO:0000313" key="2">
    <source>
        <dbReference type="Proteomes" id="UP000827872"/>
    </source>
</evidence>
<dbReference type="EMBL" id="CM037623">
    <property type="protein sequence ID" value="KAH7988091.1"/>
    <property type="molecule type" value="Genomic_DNA"/>
</dbReference>
<evidence type="ECO:0000313" key="1">
    <source>
        <dbReference type="EMBL" id="KAH7988091.1"/>
    </source>
</evidence>
<comment type="caution">
    <text evidence="1">The sequence shown here is derived from an EMBL/GenBank/DDBJ whole genome shotgun (WGS) entry which is preliminary data.</text>
</comment>
<name>A0ACB8E6I4_9SAUR</name>
<keyword evidence="2" id="KW-1185">Reference proteome</keyword>
<dbReference type="Proteomes" id="UP000827872">
    <property type="component" value="Linkage Group LG10"/>
</dbReference>
<sequence length="69" mass="7389">MSAFEGAASSPMTVMEEAVNMTGRDQMQPKDCKLITPVPGYDGSASSPPIWHQETGCNFSHHNLAAPIL</sequence>
<organism evidence="1 2">
    <name type="scientific">Sphaerodactylus townsendi</name>
    <dbReference type="NCBI Taxonomy" id="933632"/>
    <lineage>
        <taxon>Eukaryota</taxon>
        <taxon>Metazoa</taxon>
        <taxon>Chordata</taxon>
        <taxon>Craniata</taxon>
        <taxon>Vertebrata</taxon>
        <taxon>Euteleostomi</taxon>
        <taxon>Lepidosauria</taxon>
        <taxon>Squamata</taxon>
        <taxon>Bifurcata</taxon>
        <taxon>Gekkota</taxon>
        <taxon>Sphaerodactylidae</taxon>
        <taxon>Sphaerodactylus</taxon>
    </lineage>
</organism>
<gene>
    <name evidence="1" type="ORF">K3G42_005857</name>
</gene>
<reference evidence="1" key="1">
    <citation type="submission" date="2021-08" db="EMBL/GenBank/DDBJ databases">
        <title>The first chromosome-level gecko genome reveals the dynamic sex chromosomes of Neotropical dwarf geckos (Sphaerodactylidae: Sphaerodactylus).</title>
        <authorList>
            <person name="Pinto B.J."/>
            <person name="Keating S.E."/>
            <person name="Gamble T."/>
        </authorList>
    </citation>
    <scope>NUCLEOTIDE SEQUENCE</scope>
    <source>
        <strain evidence="1">TG3544</strain>
    </source>
</reference>
<accession>A0ACB8E6I4</accession>